<feature type="domain" description="Citrate transporter-like" evidence="7">
    <location>
        <begin position="14"/>
        <end position="400"/>
    </location>
</feature>
<accession>A0ABQ0AXS6</accession>
<feature type="transmembrane region" description="Helical" evidence="6">
    <location>
        <begin position="153"/>
        <end position="174"/>
    </location>
</feature>
<dbReference type="InterPro" id="IPR004680">
    <property type="entry name" value="Cit_transptr-like_dom"/>
</dbReference>
<keyword evidence="5 6" id="KW-0472">Membrane</keyword>
<evidence type="ECO:0000256" key="3">
    <source>
        <dbReference type="ARBA" id="ARBA00022692"/>
    </source>
</evidence>
<feature type="transmembrane region" description="Helical" evidence="6">
    <location>
        <begin position="29"/>
        <end position="48"/>
    </location>
</feature>
<sequence>MLTVLALAMITAFIVLLSAKKLSVFTALTLIPFVFGIVAVAVMGSNILELAGWIQEGIFFKLNTETGKISWGVISPAITILFSILYFDIMLGVGLFDPVAEFFIKKAKGDPLKVLLSTVMVSSVVAFNGDTTTTIIICISAFISLYKQMNLKLSYLAVTIVAPIGIWNMLPWGGPTIASATAQGIEINELFRELLPGLLAAQAAVILLAMRLGFKERRRLGYTGKKNADVSEEHIQKMLNAIREKDPDLKRPGLFIFNLVLTLAALALLIQGEIHGSIIFMMSSAIALIVNYRKADLCSGRLEDLAADVLPTAIVTMGAGVFSGVLTGSGMAAALADSIAAMIPTSLSSHMAPVYSIIAAPAICFLPQDAFYFGIASVMKDVMGSFGITPLQAAVASMAGQSFRLVSPVIPALYMLCGETKLNFVEFQKEYMKNYGWIIILIYLAVFGLTGALPY</sequence>
<feature type="transmembrane region" description="Helical" evidence="6">
    <location>
        <begin position="194"/>
        <end position="214"/>
    </location>
</feature>
<feature type="transmembrane region" description="Helical" evidence="6">
    <location>
        <begin position="276"/>
        <end position="292"/>
    </location>
</feature>
<evidence type="ECO:0000313" key="8">
    <source>
        <dbReference type="EMBL" id="GAA6268836.1"/>
    </source>
</evidence>
<evidence type="ECO:0000256" key="1">
    <source>
        <dbReference type="ARBA" id="ARBA00004141"/>
    </source>
</evidence>
<feature type="transmembrane region" description="Helical" evidence="6">
    <location>
        <begin position="116"/>
        <end position="146"/>
    </location>
</feature>
<evidence type="ECO:0000256" key="2">
    <source>
        <dbReference type="ARBA" id="ARBA00022448"/>
    </source>
</evidence>
<dbReference type="NCBIfam" id="TIGR00784">
    <property type="entry name" value="citMHS"/>
    <property type="match status" value="1"/>
</dbReference>
<feature type="transmembrane region" description="Helical" evidence="6">
    <location>
        <begin position="313"/>
        <end position="334"/>
    </location>
</feature>
<name>A0ABQ0AXS6_9FIRM</name>
<organism evidence="8 9">
    <name type="scientific">Enterocloster alcoholdehydrogenati</name>
    <dbReference type="NCBI Taxonomy" id="2547410"/>
    <lineage>
        <taxon>Bacteria</taxon>
        <taxon>Bacillati</taxon>
        <taxon>Bacillota</taxon>
        <taxon>Clostridia</taxon>
        <taxon>Lachnospirales</taxon>
        <taxon>Lachnospiraceae</taxon>
        <taxon>Enterocloster</taxon>
    </lineage>
</organism>
<dbReference type="EMBL" id="BAABXL010000001">
    <property type="protein sequence ID" value="GAA6268836.1"/>
    <property type="molecule type" value="Genomic_DNA"/>
</dbReference>
<evidence type="ECO:0000256" key="5">
    <source>
        <dbReference type="ARBA" id="ARBA00023136"/>
    </source>
</evidence>
<comment type="caution">
    <text evidence="8">The sequence shown here is derived from an EMBL/GenBank/DDBJ whole genome shotgun (WGS) entry which is preliminary data.</text>
</comment>
<evidence type="ECO:0000256" key="4">
    <source>
        <dbReference type="ARBA" id="ARBA00022989"/>
    </source>
</evidence>
<feature type="transmembrane region" description="Helical" evidence="6">
    <location>
        <begin position="435"/>
        <end position="453"/>
    </location>
</feature>
<gene>
    <name evidence="8" type="ORF">F130042H8_18960</name>
</gene>
<reference evidence="8 9" key="1">
    <citation type="submission" date="2024-04" db="EMBL/GenBank/DDBJ databases">
        <title>Defined microbial consortia suppress multidrug-resistant proinflammatory Enterobacteriaceae via ecological control.</title>
        <authorList>
            <person name="Furuichi M."/>
            <person name="Kawaguchi T."/>
            <person name="Pust M."/>
            <person name="Yasuma K."/>
            <person name="Plichta D."/>
            <person name="Hasegawa N."/>
            <person name="Ohya T."/>
            <person name="Bhattarai S."/>
            <person name="Sasajima S."/>
            <person name="Aoto Y."/>
            <person name="Tuganbaev T."/>
            <person name="Yaginuma M."/>
            <person name="Ueda M."/>
            <person name="Okahashi N."/>
            <person name="Amafuji K."/>
            <person name="Kiridooshi Y."/>
            <person name="Sugita K."/>
            <person name="Strazar M."/>
            <person name="Skelly A."/>
            <person name="Suda W."/>
            <person name="Hattori M."/>
            <person name="Nakamoto N."/>
            <person name="Caballero S."/>
            <person name="Norman J."/>
            <person name="Olle B."/>
            <person name="Tanoue T."/>
            <person name="Arita M."/>
            <person name="Bucci V."/>
            <person name="Atarashi K."/>
            <person name="Xavier R."/>
            <person name="Honda K."/>
        </authorList>
    </citation>
    <scope>NUCLEOTIDE SEQUENCE [LARGE SCALE GENOMIC DNA]</scope>
    <source>
        <strain evidence="9">f13</strain>
    </source>
</reference>
<dbReference type="RefSeq" id="WP_176253782.1">
    <property type="nucleotide sequence ID" value="NZ_BAABXL010000001.1"/>
</dbReference>
<keyword evidence="2" id="KW-0813">Transport</keyword>
<proteinExistence type="predicted"/>
<comment type="subcellular location">
    <subcellularLocation>
        <location evidence="1">Membrane</location>
        <topology evidence="1">Multi-pass membrane protein</topology>
    </subcellularLocation>
</comment>
<dbReference type="Proteomes" id="UP001600894">
    <property type="component" value="Unassembled WGS sequence"/>
</dbReference>
<dbReference type="InterPro" id="IPR014738">
    <property type="entry name" value="Citrate_transporter"/>
</dbReference>
<keyword evidence="4 6" id="KW-1133">Transmembrane helix</keyword>
<protein>
    <submittedName>
        <fullName evidence="8">Citrate:proton symporter</fullName>
    </submittedName>
</protein>
<keyword evidence="9" id="KW-1185">Reference proteome</keyword>
<feature type="transmembrane region" description="Helical" evidence="6">
    <location>
        <begin position="253"/>
        <end position="270"/>
    </location>
</feature>
<keyword evidence="3 6" id="KW-0812">Transmembrane</keyword>
<feature type="transmembrane region" description="Helical" evidence="6">
    <location>
        <begin position="354"/>
        <end position="375"/>
    </location>
</feature>
<evidence type="ECO:0000256" key="6">
    <source>
        <dbReference type="SAM" id="Phobius"/>
    </source>
</evidence>
<dbReference type="Pfam" id="PF03600">
    <property type="entry name" value="CitMHS"/>
    <property type="match status" value="1"/>
</dbReference>
<evidence type="ECO:0000259" key="7">
    <source>
        <dbReference type="Pfam" id="PF03600"/>
    </source>
</evidence>
<feature type="transmembrane region" description="Helical" evidence="6">
    <location>
        <begin position="69"/>
        <end position="96"/>
    </location>
</feature>
<evidence type="ECO:0000313" key="9">
    <source>
        <dbReference type="Proteomes" id="UP001600894"/>
    </source>
</evidence>